<reference evidence="7" key="1">
    <citation type="submission" date="2017-03" db="EMBL/GenBank/DDBJ databases">
        <title>Phytopthora megakarya and P. palmivora, two closely related causual agents of cacao black pod achieved similar genome size and gene model numbers by different mechanisms.</title>
        <authorList>
            <person name="Ali S."/>
            <person name="Shao J."/>
            <person name="Larry D.J."/>
            <person name="Kronmiller B."/>
            <person name="Shen D."/>
            <person name="Strem M.D."/>
            <person name="Melnick R.L."/>
            <person name="Guiltinan M.J."/>
            <person name="Tyler B.M."/>
            <person name="Meinhardt L.W."/>
            <person name="Bailey B.A."/>
        </authorList>
    </citation>
    <scope>NUCLEOTIDE SEQUENCE [LARGE SCALE GENOMIC DNA]</scope>
    <source>
        <strain evidence="7">zdho120</strain>
    </source>
</reference>
<evidence type="ECO:0000256" key="5">
    <source>
        <dbReference type="RuleBase" id="RU367124"/>
    </source>
</evidence>
<dbReference type="Pfam" id="PF16810">
    <property type="entry name" value="RXLR"/>
    <property type="match status" value="1"/>
</dbReference>
<evidence type="ECO:0000313" key="7">
    <source>
        <dbReference type="Proteomes" id="UP000198211"/>
    </source>
</evidence>
<protein>
    <recommendedName>
        <fullName evidence="5">RxLR effector protein</fullName>
    </recommendedName>
</protein>
<dbReference type="InterPro" id="IPR031825">
    <property type="entry name" value="RXLR"/>
</dbReference>
<feature type="chain" id="PRO_5044971890" description="RxLR effector protein" evidence="5">
    <location>
        <begin position="19"/>
        <end position="152"/>
    </location>
</feature>
<organism evidence="6 7">
    <name type="scientific">Phytophthora megakarya</name>
    <dbReference type="NCBI Taxonomy" id="4795"/>
    <lineage>
        <taxon>Eukaryota</taxon>
        <taxon>Sar</taxon>
        <taxon>Stramenopiles</taxon>
        <taxon>Oomycota</taxon>
        <taxon>Peronosporomycetes</taxon>
        <taxon>Peronosporales</taxon>
        <taxon>Peronosporaceae</taxon>
        <taxon>Phytophthora</taxon>
    </lineage>
</organism>
<sequence>MRVTFVLLAVIVIPTANAATNTVHSTLSTIKTTLDDHKSKQFLRTHKEPDDKGVDNTVEDDGEARVVLVKKTPFFWQLLMGDKHNTFKVTSDQLSNLLKGNTRDILVRWIQQGYSIENFQNTFSKLVQSRKITKEQYQDFVVWYRDVYRHNY</sequence>
<accession>A0A225V4Y6</accession>
<evidence type="ECO:0000313" key="6">
    <source>
        <dbReference type="EMBL" id="OWZ00393.1"/>
    </source>
</evidence>
<proteinExistence type="inferred from homology"/>
<keyword evidence="3 5" id="KW-0964">Secreted</keyword>
<name>A0A225V4Y6_9STRA</name>
<gene>
    <name evidence="6" type="ORF">PHMEG_00028424</name>
</gene>
<evidence type="ECO:0000256" key="2">
    <source>
        <dbReference type="ARBA" id="ARBA00010400"/>
    </source>
</evidence>
<feature type="signal peptide" evidence="5">
    <location>
        <begin position="1"/>
        <end position="18"/>
    </location>
</feature>
<dbReference type="AlphaFoldDB" id="A0A225V4Y6"/>
<comment type="subcellular location">
    <subcellularLocation>
        <location evidence="1 5">Secreted</location>
    </subcellularLocation>
</comment>
<evidence type="ECO:0000256" key="4">
    <source>
        <dbReference type="ARBA" id="ARBA00022729"/>
    </source>
</evidence>
<keyword evidence="4 5" id="KW-0732">Signal</keyword>
<dbReference type="Proteomes" id="UP000198211">
    <property type="component" value="Unassembled WGS sequence"/>
</dbReference>
<comment type="domain">
    <text evidence="5">The RxLR-dEER motif acts to carry the protein into the host cell cytoplasm through binding to cell surface phosphatidylinositol-3-phosphate.</text>
</comment>
<comment type="caution">
    <text evidence="6">The sequence shown here is derived from an EMBL/GenBank/DDBJ whole genome shotgun (WGS) entry which is preliminary data.</text>
</comment>
<comment type="similarity">
    <text evidence="2 5">Belongs to the RxLR effector family.</text>
</comment>
<evidence type="ECO:0000256" key="1">
    <source>
        <dbReference type="ARBA" id="ARBA00004613"/>
    </source>
</evidence>
<keyword evidence="7" id="KW-1185">Reference proteome</keyword>
<evidence type="ECO:0000256" key="3">
    <source>
        <dbReference type="ARBA" id="ARBA00022525"/>
    </source>
</evidence>
<dbReference type="EMBL" id="NBNE01007643">
    <property type="protein sequence ID" value="OWZ00393.1"/>
    <property type="molecule type" value="Genomic_DNA"/>
</dbReference>
<comment type="function">
    <text evidence="5">Effector that suppresses plant defense responses during pathogen infection.</text>
</comment>